<name>A0A1R1XRH8_9FUNG</name>
<gene>
    <name evidence="1" type="ORF">AYI69_g7495</name>
</gene>
<evidence type="ECO:0000313" key="1">
    <source>
        <dbReference type="EMBL" id="OMJ17250.1"/>
    </source>
</evidence>
<protein>
    <submittedName>
        <fullName evidence="1">Uncharacterized protein</fullName>
    </submittedName>
</protein>
<dbReference type="AlphaFoldDB" id="A0A1R1XRH8"/>
<reference evidence="2" key="1">
    <citation type="submission" date="2017-01" db="EMBL/GenBank/DDBJ databases">
        <authorList>
            <person name="Wang Y."/>
            <person name="White M."/>
            <person name="Kvist S."/>
            <person name="Moncalvo J.-M."/>
        </authorList>
    </citation>
    <scope>NUCLEOTIDE SEQUENCE [LARGE SCALE GENOMIC DNA]</scope>
    <source>
        <strain evidence="2">ID-206-W2</strain>
    </source>
</reference>
<organism evidence="1 2">
    <name type="scientific">Smittium culicis</name>
    <dbReference type="NCBI Taxonomy" id="133412"/>
    <lineage>
        <taxon>Eukaryota</taxon>
        <taxon>Fungi</taxon>
        <taxon>Fungi incertae sedis</taxon>
        <taxon>Zoopagomycota</taxon>
        <taxon>Kickxellomycotina</taxon>
        <taxon>Harpellomycetes</taxon>
        <taxon>Harpellales</taxon>
        <taxon>Legeriomycetaceae</taxon>
        <taxon>Smittium</taxon>
    </lineage>
</organism>
<evidence type="ECO:0000313" key="2">
    <source>
        <dbReference type="Proteomes" id="UP000187429"/>
    </source>
</evidence>
<proteinExistence type="predicted"/>
<dbReference type="EMBL" id="LSSM01003644">
    <property type="protein sequence ID" value="OMJ17250.1"/>
    <property type="molecule type" value="Genomic_DNA"/>
</dbReference>
<comment type="caution">
    <text evidence="1">The sequence shown here is derived from an EMBL/GenBank/DDBJ whole genome shotgun (WGS) entry which is preliminary data.</text>
</comment>
<keyword evidence="2" id="KW-1185">Reference proteome</keyword>
<feature type="non-terminal residue" evidence="1">
    <location>
        <position position="44"/>
    </location>
</feature>
<sequence length="44" mass="4898">MAEIRIAVDRWTCAQRLSQTVLNESVPPVSRWSSSGIAILRIAD</sequence>
<dbReference type="Proteomes" id="UP000187429">
    <property type="component" value="Unassembled WGS sequence"/>
</dbReference>
<accession>A0A1R1XRH8</accession>